<accession>A0A1W9S1U7</accession>
<dbReference type="Gene3D" id="3.90.230.10">
    <property type="entry name" value="Creatinase/methionine aminopeptidase superfamily"/>
    <property type="match status" value="1"/>
</dbReference>
<dbReference type="Pfam" id="PF00557">
    <property type="entry name" value="Peptidase_M24"/>
    <property type="match status" value="1"/>
</dbReference>
<sequence>MENRELLKRAFSEKLTQLRGVLDKPLVLLFIRAPNPNMKMFLLDAHLTRPSAIIFRPDKEPVVLVGSIEHASLEPISEMCELRITEGGLDEVTDEIRGLVKGEEVYVEYCPGIPALDRLLHSIHQNISEFAHPVSGKNIIGELRIYKTKSEVDFIERACSTTVEILDEVGEFIRPGMWRDEILSFILKEIAERGHRPSFEPIVAYGDEASEPHPIPVASRPLNEGDLLIVDMGVWHYGYASDLTRTYLVGGDVREHPFYEKWFQLENYLRRKNLKGVLPKEVCKGLNKLSKELDVLKYQKHSYSHGLGVEVHDVYPYVSAKSVAFDDLPFDDNMIFTFEPGFYGEFGGFRFEFDYCIREGRAINLCE</sequence>
<evidence type="ECO:0000313" key="3">
    <source>
        <dbReference type="Proteomes" id="UP000192611"/>
    </source>
</evidence>
<dbReference type="AlphaFoldDB" id="A0A1W9S1U7"/>
<reference evidence="3" key="1">
    <citation type="submission" date="2017-03" db="EMBL/GenBank/DDBJ databases">
        <title>Novel pathways for hydrocarbon cycling and metabolic interdependencies in hydrothermal sediment communities.</title>
        <authorList>
            <person name="Dombrowski N."/>
            <person name="Seitz K."/>
            <person name="Teske A."/>
            <person name="Baker B."/>
        </authorList>
    </citation>
    <scope>NUCLEOTIDE SEQUENCE [LARGE SCALE GENOMIC DNA]</scope>
</reference>
<dbReference type="InterPro" id="IPR000994">
    <property type="entry name" value="Pept_M24"/>
</dbReference>
<feature type="domain" description="Peptidase M24" evidence="1">
    <location>
        <begin position="155"/>
        <end position="359"/>
    </location>
</feature>
<gene>
    <name evidence="2" type="ORF">B6D57_01955</name>
</gene>
<evidence type="ECO:0000259" key="1">
    <source>
        <dbReference type="Pfam" id="PF00557"/>
    </source>
</evidence>
<dbReference type="PANTHER" id="PTHR46112">
    <property type="entry name" value="AMINOPEPTIDASE"/>
    <property type="match status" value="1"/>
</dbReference>
<evidence type="ECO:0000313" key="2">
    <source>
        <dbReference type="EMBL" id="OQX90818.1"/>
    </source>
</evidence>
<proteinExistence type="predicted"/>
<organism evidence="2 3">
    <name type="scientific">Candidatus Coatesbacteria bacterium 4484_99</name>
    <dbReference type="NCBI Taxonomy" id="1970774"/>
    <lineage>
        <taxon>Bacteria</taxon>
        <taxon>Candidatus Coatesiibacteriota</taxon>
    </lineage>
</organism>
<name>A0A1W9S1U7_9BACT</name>
<dbReference type="Proteomes" id="UP000192611">
    <property type="component" value="Unassembled WGS sequence"/>
</dbReference>
<dbReference type="InterPro" id="IPR036005">
    <property type="entry name" value="Creatinase/aminopeptidase-like"/>
</dbReference>
<protein>
    <recommendedName>
        <fullName evidence="1">Peptidase M24 domain-containing protein</fullName>
    </recommendedName>
</protein>
<dbReference type="SUPFAM" id="SSF55920">
    <property type="entry name" value="Creatinase/aminopeptidase"/>
    <property type="match status" value="1"/>
</dbReference>
<dbReference type="InterPro" id="IPR050659">
    <property type="entry name" value="Peptidase_M24B"/>
</dbReference>
<dbReference type="PANTHER" id="PTHR46112:SF2">
    <property type="entry name" value="XAA-PRO AMINOPEPTIDASE P-RELATED"/>
    <property type="match status" value="1"/>
</dbReference>
<comment type="caution">
    <text evidence="2">The sequence shown here is derived from an EMBL/GenBank/DDBJ whole genome shotgun (WGS) entry which is preliminary data.</text>
</comment>
<dbReference type="EMBL" id="NATQ01000026">
    <property type="protein sequence ID" value="OQX90818.1"/>
    <property type="molecule type" value="Genomic_DNA"/>
</dbReference>